<feature type="compositionally biased region" description="Polar residues" evidence="3">
    <location>
        <begin position="775"/>
        <end position="784"/>
    </location>
</feature>
<evidence type="ECO:0000313" key="5">
    <source>
        <dbReference type="EMBL" id="KAK5079933.1"/>
    </source>
</evidence>
<dbReference type="Proteomes" id="UP001345013">
    <property type="component" value="Unassembled WGS sequence"/>
</dbReference>
<keyword evidence="6" id="KW-1185">Reference proteome</keyword>
<feature type="compositionally biased region" description="Polar residues" evidence="3">
    <location>
        <begin position="612"/>
        <end position="623"/>
    </location>
</feature>
<feature type="compositionally biased region" description="Polar residues" evidence="3">
    <location>
        <begin position="1512"/>
        <end position="1522"/>
    </location>
</feature>
<dbReference type="InterPro" id="IPR001849">
    <property type="entry name" value="PH_domain"/>
</dbReference>
<feature type="compositionally biased region" description="Polar residues" evidence="3">
    <location>
        <begin position="83"/>
        <end position="100"/>
    </location>
</feature>
<dbReference type="PANTHER" id="PTHR36100">
    <property type="entry name" value="BUD SITE SELECTION PROTEIN 4"/>
    <property type="match status" value="1"/>
</dbReference>
<dbReference type="InterPro" id="IPR011993">
    <property type="entry name" value="PH-like_dom_sf"/>
</dbReference>
<feature type="region of interest" description="Disordered" evidence="3">
    <location>
        <begin position="1"/>
        <end position="645"/>
    </location>
</feature>
<feature type="compositionally biased region" description="Basic and acidic residues" evidence="3">
    <location>
        <begin position="512"/>
        <end position="526"/>
    </location>
</feature>
<evidence type="ECO:0000256" key="2">
    <source>
        <dbReference type="ARBA" id="ARBA00023306"/>
    </source>
</evidence>
<feature type="compositionally biased region" description="Polar residues" evidence="3">
    <location>
        <begin position="13"/>
        <end position="33"/>
    </location>
</feature>
<feature type="compositionally biased region" description="Basic and acidic residues" evidence="3">
    <location>
        <begin position="472"/>
        <end position="495"/>
    </location>
</feature>
<feature type="compositionally biased region" description="Low complexity" evidence="3">
    <location>
        <begin position="542"/>
        <end position="551"/>
    </location>
</feature>
<dbReference type="Pfam" id="PF00169">
    <property type="entry name" value="PH"/>
    <property type="match status" value="1"/>
</dbReference>
<feature type="compositionally biased region" description="Polar residues" evidence="3">
    <location>
        <begin position="985"/>
        <end position="999"/>
    </location>
</feature>
<feature type="domain" description="PH" evidence="4">
    <location>
        <begin position="1319"/>
        <end position="1440"/>
    </location>
</feature>
<evidence type="ECO:0000313" key="6">
    <source>
        <dbReference type="Proteomes" id="UP001345013"/>
    </source>
</evidence>
<feature type="region of interest" description="Disordered" evidence="3">
    <location>
        <begin position="952"/>
        <end position="1032"/>
    </location>
</feature>
<keyword evidence="1" id="KW-0132">Cell division</keyword>
<feature type="compositionally biased region" description="Polar residues" evidence="3">
    <location>
        <begin position="45"/>
        <end position="54"/>
    </location>
</feature>
<dbReference type="PROSITE" id="PS50003">
    <property type="entry name" value="PH_DOMAIN"/>
    <property type="match status" value="1"/>
</dbReference>
<dbReference type="Gene3D" id="2.30.29.30">
    <property type="entry name" value="Pleckstrin-homology domain (PH domain)/Phosphotyrosine-binding domain (PTB)"/>
    <property type="match status" value="1"/>
</dbReference>
<sequence length="1566" mass="173236">MDAQSVPPLRVQKGSNSTSSSPTKNLSFVQSRPLSELSPMALRRNSPSFPTNSLSKHESSPSPSAFSNNASPRNFWQGRDPNSPVSENRSPFDNLSPTKRSSIENLKRASRVKNSSMFAKEQQNGYDPSAPKILDGRPLRTSFQGNAFGAKGIFGSSTGSTASNGTPTPTSPTKREGTLVHDLVTMEPVPPPETLASPPFTNVAPLSPSKMQVSPTKSSLSKKTGANFKRSGFDPSTGIWEDEDDEEKKLPEGRGLHSRGKSVTFDHAPPEVNEYERPTPDPSSVASGSREGSCESFDEDEDEYSFDRSSSFDPHDDSFDASLEDIEKTPVVLPEDWRFMSPETAKTALVHEDEDVFGDDVGSPPPEARPGSMTARPHQSSAQSIDSNGQARPLPPLPPHLGAESERPSSHRDGLSGTLERLSGTHRALPSPPPPASITTADIRRMSNSTFSLEERLKMMALKESTPQAEADAQRERRMRRADSKDASPVRDQFKSGESTDEDRDATPEAAGDDKAHKSENRRLSRDFITQQLRAGLDDISRSNSQYSSASRLDPDVPIPSREDPTQTFDDEYEDDSVIIKDEPIDDDELYRIPEMYRKTSSQLDAEDEETSQYSQSSIQHSVELNAETPRAHSPTDVRNTSMSSGRVSLPDFMSFGQEKELTFGLAQYFTRKSEEPHDNHEVAVVYEPKVNLPDLAALRTEIARPFTPEEQLDPPRPSFTQEEEASEPGTPSSVIRHPVSKSVSLASEDDASLAETHSNSGSASSVDVKDFAQKPSNNSSLQPTPEAEHHSSAEVPTIDEPQAEAPELEPPQVEHEAAEQVETLEPEKKQASKRVSSLVRLDFPRDETNGSLGLSLGLEQEFDRVLESQKVAFESSLRNLYQPFHGRFPSAEHPATKEHSSRPNLLPIPLLPKPFGARAPSLKNHVANRSPNRQRGYLMRQNTKIVVATERTSVDEPRSPTVADAASSVTVPDANPNEVVVSPRKTSQPTWTAEPWNNKSRRRSIRVNGEESPKRKAGAGPAPPLPGHISNVQHDLGAVAEDDLAEEEAEETEDGAERGRLFVKVVGVKDLQLPFPQRKPPRALGQIPADHPEEERTHFALTLDNGLHCVTTSWLDLARSAPIGQEFELVVLNELEFQLTLQMKLEEPPKPILRPESPTKAPASPKKQNAFGRFFGSPRKKKESDVRGVEPQAPRRPVTPPSAYELVQGIVAKDGSFARAYVSASEFEKQCYGRPVTVDIKCFNEWAMEEVSVGSHRSKKGVVQLQRRPPYEIGKLELQLLYVPKPKGAKDEDMPKSMNGAIRAMREAEEKVKQQAEIKEFEGHLSQQGGDCPYWRRRFFRLVGTKLTAYHETTHQPRATINLAKAAKLIDDKVNLAQKEVSTKKGGRRKSAFAEDEEGYMFVEEGFRIRFANGEVIDFYAENAASKDEWMAALSQAVGKQATPPSASAKGWTEMVLKREKRTKVKDTSRPEPPIPQRKPSQEEKQLPARPPMDNRQSFQGALMAGALQPRMSSPQRTSIPRPSGHSRTESYQTDVSVPRSQANSPVKQSVGREERHRKTKSMWG</sequence>
<keyword evidence="2" id="KW-0131">Cell cycle</keyword>
<dbReference type="SMART" id="SM00233">
    <property type="entry name" value="PH"/>
    <property type="match status" value="1"/>
</dbReference>
<feature type="region of interest" description="Disordered" evidence="3">
    <location>
        <begin position="706"/>
        <end position="835"/>
    </location>
</feature>
<feature type="compositionally biased region" description="Polar residues" evidence="3">
    <location>
        <begin position="377"/>
        <end position="390"/>
    </location>
</feature>
<gene>
    <name evidence="5" type="primary">BUD4</name>
    <name evidence="5" type="ORF">LTR24_008823</name>
</gene>
<dbReference type="SUPFAM" id="SSF50729">
    <property type="entry name" value="PH domain-like"/>
    <property type="match status" value="1"/>
</dbReference>
<feature type="compositionally biased region" description="Polar residues" evidence="3">
    <location>
        <begin position="112"/>
        <end position="126"/>
    </location>
</feature>
<protein>
    <submittedName>
        <fullName evidence="5">Bud site selection protein bud4</fullName>
    </submittedName>
</protein>
<comment type="caution">
    <text evidence="5">The sequence shown here is derived from an EMBL/GenBank/DDBJ whole genome shotgun (WGS) entry which is preliminary data.</text>
</comment>
<feature type="compositionally biased region" description="Low complexity" evidence="3">
    <location>
        <begin position="60"/>
        <end position="75"/>
    </location>
</feature>
<dbReference type="CDD" id="cd13278">
    <property type="entry name" value="PH_Bud4"/>
    <property type="match status" value="1"/>
</dbReference>
<feature type="region of interest" description="Disordered" evidence="3">
    <location>
        <begin position="1149"/>
        <end position="1202"/>
    </location>
</feature>
<accession>A0ABR0JZW0</accession>
<evidence type="ECO:0000259" key="4">
    <source>
        <dbReference type="PROSITE" id="PS50003"/>
    </source>
</evidence>
<evidence type="ECO:0000256" key="3">
    <source>
        <dbReference type="SAM" id="MobiDB-lite"/>
    </source>
</evidence>
<name>A0ABR0JZW0_9EURO</name>
<feature type="compositionally biased region" description="Polar residues" evidence="3">
    <location>
        <begin position="756"/>
        <end position="766"/>
    </location>
</feature>
<feature type="compositionally biased region" description="Polar residues" evidence="3">
    <location>
        <begin position="209"/>
        <end position="224"/>
    </location>
</feature>
<dbReference type="InterPro" id="IPR052007">
    <property type="entry name" value="Bud4"/>
</dbReference>
<reference evidence="5 6" key="1">
    <citation type="submission" date="2023-08" db="EMBL/GenBank/DDBJ databases">
        <title>Black Yeasts Isolated from many extreme environments.</title>
        <authorList>
            <person name="Coleine C."/>
            <person name="Stajich J.E."/>
            <person name="Selbmann L."/>
        </authorList>
    </citation>
    <scope>NUCLEOTIDE SEQUENCE [LARGE SCALE GENOMIC DNA]</scope>
    <source>
        <strain evidence="5 6">CCFEE 5885</strain>
    </source>
</reference>
<feature type="compositionally biased region" description="Low complexity" evidence="3">
    <location>
        <begin position="155"/>
        <end position="172"/>
    </location>
</feature>
<dbReference type="PANTHER" id="PTHR36100:SF1">
    <property type="entry name" value="BUD SITE SELECTION PROTEIN 4"/>
    <property type="match status" value="1"/>
</dbReference>
<feature type="compositionally biased region" description="Polar residues" evidence="3">
    <location>
        <begin position="1531"/>
        <end position="1549"/>
    </location>
</feature>
<organism evidence="5 6">
    <name type="scientific">Lithohypha guttulata</name>
    <dbReference type="NCBI Taxonomy" id="1690604"/>
    <lineage>
        <taxon>Eukaryota</taxon>
        <taxon>Fungi</taxon>
        <taxon>Dikarya</taxon>
        <taxon>Ascomycota</taxon>
        <taxon>Pezizomycotina</taxon>
        <taxon>Eurotiomycetes</taxon>
        <taxon>Chaetothyriomycetidae</taxon>
        <taxon>Chaetothyriales</taxon>
        <taxon>Trichomeriaceae</taxon>
        <taxon>Lithohypha</taxon>
    </lineage>
</organism>
<feature type="compositionally biased region" description="Basic and acidic residues" evidence="3">
    <location>
        <begin position="403"/>
        <end position="414"/>
    </location>
</feature>
<feature type="region of interest" description="Disordered" evidence="3">
    <location>
        <begin position="1441"/>
        <end position="1566"/>
    </location>
</feature>
<proteinExistence type="predicted"/>
<evidence type="ECO:0000256" key="1">
    <source>
        <dbReference type="ARBA" id="ARBA00022618"/>
    </source>
</evidence>
<dbReference type="EMBL" id="JAVRRG010000164">
    <property type="protein sequence ID" value="KAK5079933.1"/>
    <property type="molecule type" value="Genomic_DNA"/>
</dbReference>